<dbReference type="Proteomes" id="UP001229409">
    <property type="component" value="Unassembled WGS sequence"/>
</dbReference>
<organism evidence="1 2">
    <name type="scientific">Paenibacillus polymyxa</name>
    <name type="common">Bacillus polymyxa</name>
    <dbReference type="NCBI Taxonomy" id="1406"/>
    <lineage>
        <taxon>Bacteria</taxon>
        <taxon>Bacillati</taxon>
        <taxon>Bacillota</taxon>
        <taxon>Bacilli</taxon>
        <taxon>Bacillales</taxon>
        <taxon>Paenibacillaceae</taxon>
        <taxon>Paenibacillus</taxon>
    </lineage>
</organism>
<dbReference type="AlphaFoldDB" id="A0AAP4EC14"/>
<gene>
    <name evidence="1" type="ORF">QDS18_16740</name>
</gene>
<dbReference type="InterPro" id="IPR038559">
    <property type="entry name" value="XkdN-like_sf"/>
</dbReference>
<reference evidence="1" key="1">
    <citation type="submission" date="2023-04" db="EMBL/GenBank/DDBJ databases">
        <title>Uncovering the Secrets of Slow-Growing Bacteria in Tropical Savanna Soil through Cultivation and Genomic Analysis.</title>
        <authorList>
            <person name="Goncalves O.S."/>
            <person name="Santana M.F."/>
        </authorList>
    </citation>
    <scope>NUCLEOTIDE SEQUENCE</scope>
    <source>
        <strain evidence="1">ANTI</strain>
    </source>
</reference>
<accession>A0AAP4EC14</accession>
<dbReference type="Pfam" id="PF08890">
    <property type="entry name" value="Phage_TAC_5"/>
    <property type="match status" value="1"/>
</dbReference>
<dbReference type="RefSeq" id="WP_279834891.1">
    <property type="nucleotide sequence ID" value="NZ_JARVWT010000006.1"/>
</dbReference>
<sequence length="124" mass="13459">MAKGLEALLGATTDLQEEIYIPRLKTHFTIKALDEDSIERARAQATTGKDGSVDGALFNRLLIVKSAADPDFNDKALKDHYEASDAADCVRKALLPGEQTRLIQSVLALSGFVEDAELVEDAKN</sequence>
<comment type="caution">
    <text evidence="1">The sequence shown here is derived from an EMBL/GenBank/DDBJ whole genome shotgun (WGS) entry which is preliminary data.</text>
</comment>
<proteinExistence type="predicted"/>
<dbReference type="InterPro" id="IPR014986">
    <property type="entry name" value="XkdN-like"/>
</dbReference>
<protein>
    <submittedName>
        <fullName evidence="1">Uncharacterized protein</fullName>
    </submittedName>
</protein>
<evidence type="ECO:0000313" key="2">
    <source>
        <dbReference type="Proteomes" id="UP001229409"/>
    </source>
</evidence>
<dbReference type="EMBL" id="JARVWT010000006">
    <property type="protein sequence ID" value="MDH2332509.1"/>
    <property type="molecule type" value="Genomic_DNA"/>
</dbReference>
<evidence type="ECO:0000313" key="1">
    <source>
        <dbReference type="EMBL" id="MDH2332509.1"/>
    </source>
</evidence>
<name>A0AAP4EC14_PAEPO</name>
<dbReference type="Gene3D" id="3.30.2220.30">
    <property type="match status" value="1"/>
</dbReference>